<dbReference type="Proteomes" id="UP000186720">
    <property type="component" value="Unassembled WGS sequence"/>
</dbReference>
<reference evidence="1 2" key="1">
    <citation type="submission" date="2016-11" db="EMBL/GenBank/DDBJ databases">
        <title>Whole Genome Sequencing of Mucilaginibacter polytrichastri RG4-7(T) isolated from the moss sample.</title>
        <authorList>
            <person name="Li Y."/>
        </authorList>
    </citation>
    <scope>NUCLEOTIDE SEQUENCE [LARGE SCALE GENOMIC DNA]</scope>
    <source>
        <strain evidence="1 2">RG4-7</strain>
    </source>
</reference>
<evidence type="ECO:0000313" key="1">
    <source>
        <dbReference type="EMBL" id="OKS89220.1"/>
    </source>
</evidence>
<protein>
    <submittedName>
        <fullName evidence="1">Uncharacterized protein</fullName>
    </submittedName>
</protein>
<dbReference type="STRING" id="1302689.RG47T_4703"/>
<keyword evidence="2" id="KW-1185">Reference proteome</keyword>
<organism evidence="1 2">
    <name type="scientific">Mucilaginibacter polytrichastri</name>
    <dbReference type="NCBI Taxonomy" id="1302689"/>
    <lineage>
        <taxon>Bacteria</taxon>
        <taxon>Pseudomonadati</taxon>
        <taxon>Bacteroidota</taxon>
        <taxon>Sphingobacteriia</taxon>
        <taxon>Sphingobacteriales</taxon>
        <taxon>Sphingobacteriaceae</taxon>
        <taxon>Mucilaginibacter</taxon>
    </lineage>
</organism>
<dbReference type="EMBL" id="MPPL01000001">
    <property type="protein sequence ID" value="OKS89220.1"/>
    <property type="molecule type" value="Genomic_DNA"/>
</dbReference>
<accession>A0A1Q6A5D4</accession>
<gene>
    <name evidence="1" type="ORF">RG47T_4703</name>
</gene>
<sequence>MSGTIQGIKIKYLGYYYSDQKGTVQLLAYTSAMLYKEARAEMETFLNGLVLIN</sequence>
<comment type="caution">
    <text evidence="1">The sequence shown here is derived from an EMBL/GenBank/DDBJ whole genome shotgun (WGS) entry which is preliminary data.</text>
</comment>
<name>A0A1Q6A5D4_9SPHI</name>
<evidence type="ECO:0000313" key="2">
    <source>
        <dbReference type="Proteomes" id="UP000186720"/>
    </source>
</evidence>
<proteinExistence type="predicted"/>
<dbReference type="AlphaFoldDB" id="A0A1Q6A5D4"/>